<reference evidence="2 3" key="2">
    <citation type="submission" date="2025-04" db="UniProtKB">
        <authorList>
            <consortium name="RefSeq"/>
        </authorList>
    </citation>
    <scope>IDENTIFICATION</scope>
</reference>
<keyword evidence="1" id="KW-1185">Reference proteome</keyword>
<dbReference type="PANTHER" id="PTHR31881">
    <property type="match status" value="1"/>
</dbReference>
<reference key="1">
    <citation type="journal article" date="2014" name="Nat. Commun.">
        <title>The tobacco genome sequence and its comparison with those of tomato and potato.</title>
        <authorList>
            <person name="Sierro N."/>
            <person name="Battey J.N."/>
            <person name="Ouadi S."/>
            <person name="Bakaher N."/>
            <person name="Bovet L."/>
            <person name="Willig A."/>
            <person name="Goepfert S."/>
            <person name="Peitsch M.C."/>
            <person name="Ivanov N.V."/>
        </authorList>
    </citation>
    <scope>NUCLEOTIDE SEQUENCE [LARGE SCALE GENOMIC DNA]</scope>
    <source>
        <strain>cv. TN90</strain>
    </source>
</reference>
<dbReference type="PaxDb" id="4097-A0A1S4C933"/>
<proteinExistence type="predicted"/>
<gene>
    <name evidence="2 3" type="primary">LOC107816415</name>
</gene>
<organism evidence="3">
    <name type="scientific">Nicotiana tabacum</name>
    <name type="common">Common tobacco</name>
    <dbReference type="NCBI Taxonomy" id="4097"/>
    <lineage>
        <taxon>Eukaryota</taxon>
        <taxon>Viridiplantae</taxon>
        <taxon>Streptophyta</taxon>
        <taxon>Embryophyta</taxon>
        <taxon>Tracheophyta</taxon>
        <taxon>Spermatophyta</taxon>
        <taxon>Magnoliopsida</taxon>
        <taxon>eudicotyledons</taxon>
        <taxon>Gunneridae</taxon>
        <taxon>Pentapetalae</taxon>
        <taxon>asterids</taxon>
        <taxon>lamiids</taxon>
        <taxon>Solanales</taxon>
        <taxon>Solanaceae</taxon>
        <taxon>Nicotianoideae</taxon>
        <taxon>Nicotianeae</taxon>
        <taxon>Nicotiana</taxon>
    </lineage>
</organism>
<sequence>MQQKIEEMEERMQQRMHEKLNEQKDVMEQNITMNVIARLQRLNSDLRLDPDMLRFNSRSLIDASSVQQAAIQLNNRPSAGSNNQDNSIRESNDDINNFWDYVIAIIKEAVCCISSLCLAEDSDEDMSDCIYFIPVDLLKSSKPYVEALKALPSVLSFSWELDAFVKDFVC</sequence>
<dbReference type="RefSeq" id="XP_016497620.1">
    <property type="nucleotide sequence ID" value="XM_016642134.1"/>
</dbReference>
<accession>A0A1S4C933</accession>
<protein>
    <submittedName>
        <fullName evidence="2 3">Uncharacterized protein</fullName>
    </submittedName>
</protein>
<dbReference type="RefSeq" id="XP_016497621.1">
    <property type="nucleotide sequence ID" value="XM_016642135.1"/>
</dbReference>
<evidence type="ECO:0000313" key="2">
    <source>
        <dbReference type="RefSeq" id="XP_016497620.1"/>
    </source>
</evidence>
<dbReference type="Proteomes" id="UP000790787">
    <property type="component" value="Chromosome 10"/>
</dbReference>
<dbReference type="AlphaFoldDB" id="A0A1S4C933"/>
<evidence type="ECO:0000313" key="1">
    <source>
        <dbReference type="Proteomes" id="UP000790787"/>
    </source>
</evidence>
<evidence type="ECO:0000313" key="3">
    <source>
        <dbReference type="RefSeq" id="XP_016497621.1"/>
    </source>
</evidence>
<dbReference type="KEGG" id="nta:107816415"/>
<dbReference type="PANTHER" id="PTHR31881:SF6">
    <property type="entry name" value="OS09G0494600 PROTEIN"/>
    <property type="match status" value="1"/>
</dbReference>
<name>A0A1S4C933_TOBAC</name>
<dbReference type="GeneID" id="107816415"/>